<dbReference type="AlphaFoldDB" id="A0A8I1EAK4"/>
<dbReference type="Proteomes" id="UP000637061">
    <property type="component" value="Unassembled WGS sequence"/>
</dbReference>
<evidence type="ECO:0000313" key="3">
    <source>
        <dbReference type="Proteomes" id="UP000637061"/>
    </source>
</evidence>
<evidence type="ECO:0008006" key="4">
    <source>
        <dbReference type="Google" id="ProtNLM"/>
    </source>
</evidence>
<dbReference type="RefSeq" id="WP_198746538.1">
    <property type="nucleotide sequence ID" value="NZ_JAEHTE010000002.1"/>
</dbReference>
<protein>
    <recommendedName>
        <fullName evidence="4">TNase-like domain-containing protein</fullName>
    </recommendedName>
</protein>
<accession>A0A8I1EAK4</accession>
<organism evidence="2 3">
    <name type="scientific">Pseudomonas putida</name>
    <name type="common">Arthrobacter siderocapsulatus</name>
    <dbReference type="NCBI Taxonomy" id="303"/>
    <lineage>
        <taxon>Bacteria</taxon>
        <taxon>Pseudomonadati</taxon>
        <taxon>Pseudomonadota</taxon>
        <taxon>Gammaproteobacteria</taxon>
        <taxon>Pseudomonadales</taxon>
        <taxon>Pseudomonadaceae</taxon>
        <taxon>Pseudomonas</taxon>
    </lineage>
</organism>
<proteinExistence type="predicted"/>
<evidence type="ECO:0000256" key="1">
    <source>
        <dbReference type="SAM" id="SignalP"/>
    </source>
</evidence>
<reference evidence="2" key="1">
    <citation type="submission" date="2020-12" db="EMBL/GenBank/DDBJ databases">
        <title>Enhanced detection system for hospital associated transmission using whole genome sequencing surveillance.</title>
        <authorList>
            <person name="Harrison L.H."/>
            <person name="Van Tyne D."/>
            <person name="Marsh J.W."/>
            <person name="Griffith M.P."/>
            <person name="Snyder D.J."/>
            <person name="Cooper V.S."/>
            <person name="Mustapha M."/>
        </authorList>
    </citation>
    <scope>NUCLEOTIDE SEQUENCE</scope>
    <source>
        <strain evidence="2">PSB00042</strain>
    </source>
</reference>
<gene>
    <name evidence="2" type="ORF">JEU22_03230</name>
</gene>
<evidence type="ECO:0000313" key="2">
    <source>
        <dbReference type="EMBL" id="MBI6882914.1"/>
    </source>
</evidence>
<feature type="chain" id="PRO_5034486395" description="TNase-like domain-containing protein" evidence="1">
    <location>
        <begin position="23"/>
        <end position="204"/>
    </location>
</feature>
<dbReference type="EMBL" id="JAEHTE010000002">
    <property type="protein sequence ID" value="MBI6882914.1"/>
    <property type="molecule type" value="Genomic_DNA"/>
</dbReference>
<comment type="caution">
    <text evidence="2">The sequence shown here is derived from an EMBL/GenBank/DDBJ whole genome shotgun (WGS) entry which is preliminary data.</text>
</comment>
<feature type="signal peptide" evidence="1">
    <location>
        <begin position="1"/>
        <end position="22"/>
    </location>
</feature>
<keyword evidence="1" id="KW-0732">Signal</keyword>
<sequence length="204" mass="22212">MLKKLTAAIFLILPMQAFSSSAEISSLGPPVPFFEPFTVNVNVIEKVSGLIYWAEPISTDAAGISAVKKYIESSKTNNYMPSPFVFQFRLAGVVKEDDSGADLTNDDFSITTNKAINKALEGKSFTLKCYGQYQNTIVPYCDLVGSQGGSPVYTLVNEGLLIPEPLAGVTDGTQQKALKQSVDSAKERQVGVWKPFHSMFRGLQ</sequence>
<name>A0A8I1EAK4_PSEPU</name>